<reference evidence="7 8" key="1">
    <citation type="journal article" date="2014" name="Genome Biol. Evol.">
        <title>Comparative genomics and transcriptomics analyses reveal divergent lifestyle features of nematode endoparasitic fungus Hirsutella minnesotensis.</title>
        <authorList>
            <person name="Lai Y."/>
            <person name="Liu K."/>
            <person name="Zhang X."/>
            <person name="Zhang X."/>
            <person name="Li K."/>
            <person name="Wang N."/>
            <person name="Shu C."/>
            <person name="Wu Y."/>
            <person name="Wang C."/>
            <person name="Bushley K.E."/>
            <person name="Xiang M."/>
            <person name="Liu X."/>
        </authorList>
    </citation>
    <scope>NUCLEOTIDE SEQUENCE [LARGE SCALE GENOMIC DNA]</scope>
    <source>
        <strain evidence="7 8">3608</strain>
    </source>
</reference>
<protein>
    <recommendedName>
        <fullName evidence="5">Carboxylic ester hydrolase</fullName>
        <ecNumber evidence="5">3.1.1.-</ecNumber>
    </recommendedName>
</protein>
<feature type="active site" description="Charge relay system" evidence="4">
    <location>
        <position position="341"/>
    </location>
</feature>
<dbReference type="EC" id="3.1.1.-" evidence="5"/>
<dbReference type="PROSITE" id="PS00941">
    <property type="entry name" value="CARBOXYLESTERASE_B_2"/>
    <property type="match status" value="1"/>
</dbReference>
<evidence type="ECO:0000313" key="7">
    <source>
        <dbReference type="EMBL" id="KJZ71922.1"/>
    </source>
</evidence>
<accession>A0A0F7ZY63</accession>
<feature type="domain" description="Carboxylesterase type B" evidence="6">
    <location>
        <begin position="25"/>
        <end position="476"/>
    </location>
</feature>
<feature type="chain" id="PRO_5005117595" description="Carboxylic ester hydrolase" evidence="5">
    <location>
        <begin position="19"/>
        <end position="535"/>
    </location>
</feature>
<dbReference type="InterPro" id="IPR029058">
    <property type="entry name" value="AB_hydrolase_fold"/>
</dbReference>
<dbReference type="InterPro" id="IPR050654">
    <property type="entry name" value="AChE-related_enzymes"/>
</dbReference>
<keyword evidence="2 5" id="KW-0378">Hydrolase</keyword>
<feature type="signal peptide" evidence="5">
    <location>
        <begin position="1"/>
        <end position="18"/>
    </location>
</feature>
<dbReference type="InterPro" id="IPR002018">
    <property type="entry name" value="CarbesteraseB"/>
</dbReference>
<organism evidence="7 8">
    <name type="scientific">Hirsutella minnesotensis 3608</name>
    <dbReference type="NCBI Taxonomy" id="1043627"/>
    <lineage>
        <taxon>Eukaryota</taxon>
        <taxon>Fungi</taxon>
        <taxon>Dikarya</taxon>
        <taxon>Ascomycota</taxon>
        <taxon>Pezizomycotina</taxon>
        <taxon>Sordariomycetes</taxon>
        <taxon>Hypocreomycetidae</taxon>
        <taxon>Hypocreales</taxon>
        <taxon>Ophiocordycipitaceae</taxon>
        <taxon>Hirsutella</taxon>
    </lineage>
</organism>
<evidence type="ECO:0000256" key="2">
    <source>
        <dbReference type="ARBA" id="ARBA00022801"/>
    </source>
</evidence>
<proteinExistence type="inferred from homology"/>
<dbReference type="PANTHER" id="PTHR43918:SF4">
    <property type="entry name" value="CARBOXYLIC ESTER HYDROLASE"/>
    <property type="match status" value="1"/>
</dbReference>
<dbReference type="OrthoDB" id="408631at2759"/>
<dbReference type="EMBL" id="KQ030557">
    <property type="protein sequence ID" value="KJZ71922.1"/>
    <property type="molecule type" value="Genomic_DNA"/>
</dbReference>
<dbReference type="Pfam" id="PF00135">
    <property type="entry name" value="COesterase"/>
    <property type="match status" value="1"/>
</dbReference>
<dbReference type="PRINTS" id="PR00878">
    <property type="entry name" value="CHOLNESTRASE"/>
</dbReference>
<dbReference type="InterPro" id="IPR019819">
    <property type="entry name" value="Carboxylesterase_B_CS"/>
</dbReference>
<dbReference type="Gene3D" id="3.40.50.1820">
    <property type="entry name" value="alpha/beta hydrolase"/>
    <property type="match status" value="1"/>
</dbReference>
<dbReference type="InterPro" id="IPR000997">
    <property type="entry name" value="Cholinesterase"/>
</dbReference>
<name>A0A0F7ZY63_9HYPO</name>
<comment type="similarity">
    <text evidence="1 5">Belongs to the type-B carboxylesterase/lipase family.</text>
</comment>
<evidence type="ECO:0000256" key="1">
    <source>
        <dbReference type="ARBA" id="ARBA00005964"/>
    </source>
</evidence>
<keyword evidence="3" id="KW-1015">Disulfide bond</keyword>
<dbReference type="GO" id="GO:0004104">
    <property type="term" value="F:cholinesterase activity"/>
    <property type="evidence" value="ECO:0007669"/>
    <property type="project" value="InterPro"/>
</dbReference>
<feature type="active site" description="Charge relay system" evidence="4">
    <location>
        <position position="438"/>
    </location>
</feature>
<evidence type="ECO:0000256" key="5">
    <source>
        <dbReference type="RuleBase" id="RU361235"/>
    </source>
</evidence>
<keyword evidence="8" id="KW-1185">Reference proteome</keyword>
<dbReference type="ESTHER" id="9hypo-a0a0f7zy63">
    <property type="family name" value="Fungal_carboxylesterase_lipase"/>
</dbReference>
<dbReference type="PANTHER" id="PTHR43918">
    <property type="entry name" value="ACETYLCHOLINESTERASE"/>
    <property type="match status" value="1"/>
</dbReference>
<keyword evidence="5" id="KW-0732">Signal</keyword>
<feature type="active site" description="Acyl-ester intermediate" evidence="4">
    <location>
        <position position="220"/>
    </location>
</feature>
<evidence type="ECO:0000313" key="8">
    <source>
        <dbReference type="Proteomes" id="UP000054481"/>
    </source>
</evidence>
<dbReference type="Proteomes" id="UP000054481">
    <property type="component" value="Unassembled WGS sequence"/>
</dbReference>
<dbReference type="SUPFAM" id="SSF53474">
    <property type="entry name" value="alpha/beta-Hydrolases"/>
    <property type="match status" value="1"/>
</dbReference>
<evidence type="ECO:0000256" key="3">
    <source>
        <dbReference type="ARBA" id="ARBA00023157"/>
    </source>
</evidence>
<dbReference type="InterPro" id="IPR019826">
    <property type="entry name" value="Carboxylesterase_B_AS"/>
</dbReference>
<gene>
    <name evidence="7" type="ORF">HIM_08678</name>
</gene>
<evidence type="ECO:0000259" key="6">
    <source>
        <dbReference type="Pfam" id="PF00135"/>
    </source>
</evidence>
<evidence type="ECO:0000256" key="4">
    <source>
        <dbReference type="PIRSR" id="PIRSR600997-1"/>
    </source>
</evidence>
<dbReference type="AlphaFoldDB" id="A0A0F7ZY63"/>
<dbReference type="PROSITE" id="PS00122">
    <property type="entry name" value="CARBOXYLESTERASE_B_1"/>
    <property type="match status" value="1"/>
</dbReference>
<sequence>MTPIFLITALSLLSAAAGQAVPGTQPTVTVSGGPVAGTSVGSVNQFLGIPFAVSPPTRFNPPQSAPAWPGTLDATQYKPACIQQFNYPENSRENTIKWFSTPGPPAGESEDCLYLNVYAPAGAVPGSNKAVMFWIFGGSFTFGTGTLPQYNGTSFAENQDVIIVTHNYRTNVFGFPGSTEKPTSQQNLGFLDQRLALDWVRNNIRSFGGDPNHIVLFGESAGAQSVDVLVTNPPKPVPFVGAIMESGQDTISTPSTASAQSWLKLVVATNCATATSPLACVRAVSATAIKSIIEHQQLSFAPIYDNGVTWKGTGRVDRRRSTPANPIIARVPIMIGSNADEGTFVVYEVTGNSSAILSQEFPPNSSLLISTVLSRYPPNTGNGPVNTQLAAILNDFLIKCPTKVVSTETAAVGIPAWRYYFDAAFANTQIFPGAGAYHSAEISLVFGTYPQAGATPYQIKLSMAMQKAWADFAKNPAQGPGWQAVPEIVIFGAGVRPGGNDGTGKPTSVTTSPNQIDRFCYLYQPIYDAAILLSP</sequence>